<dbReference type="EMBL" id="UINC01005299">
    <property type="protein sequence ID" value="SVA20420.1"/>
    <property type="molecule type" value="Genomic_DNA"/>
</dbReference>
<dbReference type="Pfam" id="PF03437">
    <property type="entry name" value="BtpA"/>
    <property type="match status" value="1"/>
</dbReference>
<evidence type="ECO:0008006" key="2">
    <source>
        <dbReference type="Google" id="ProtNLM"/>
    </source>
</evidence>
<gene>
    <name evidence="1" type="ORF">METZ01_LOCUS73274</name>
</gene>
<protein>
    <recommendedName>
        <fullName evidence="2">Adenine phosphoribosyltransferase</fullName>
    </recommendedName>
</protein>
<evidence type="ECO:0000313" key="1">
    <source>
        <dbReference type="EMBL" id="SVA20420.1"/>
    </source>
</evidence>
<dbReference type="InterPro" id="IPR005137">
    <property type="entry name" value="BtpA"/>
</dbReference>
<name>A0A381TWP7_9ZZZZ</name>
<organism evidence="1">
    <name type="scientific">marine metagenome</name>
    <dbReference type="NCBI Taxonomy" id="408172"/>
    <lineage>
        <taxon>unclassified sequences</taxon>
        <taxon>metagenomes</taxon>
        <taxon>ecological metagenomes</taxon>
    </lineage>
</organism>
<reference evidence="1" key="1">
    <citation type="submission" date="2018-05" db="EMBL/GenBank/DDBJ databases">
        <authorList>
            <person name="Lanie J.A."/>
            <person name="Ng W.-L."/>
            <person name="Kazmierczak K.M."/>
            <person name="Andrzejewski T.M."/>
            <person name="Davidsen T.M."/>
            <person name="Wayne K.J."/>
            <person name="Tettelin H."/>
            <person name="Glass J.I."/>
            <person name="Rusch D."/>
            <person name="Podicherti R."/>
            <person name="Tsui H.-C.T."/>
            <person name="Winkler M.E."/>
        </authorList>
    </citation>
    <scope>NUCLEOTIDE SEQUENCE</scope>
</reference>
<proteinExistence type="predicted"/>
<accession>A0A381TWP7</accession>
<dbReference type="AlphaFoldDB" id="A0A381TWP7"/>
<sequence>MNRTELHSYFETPGTVILPVIHVLDNDQVSRNIQIAKNQNVPGVFLINHDISVDTFIPIIRNVRSVFPDLWFGVNFLAVTGRDAFPVLGELAKDGINIDAYWADNARIDENLTIEYQPEAAEIEKVRTKCGWKGLYFGGTAFKKQREVNPEKYQKSAEIASKWMDVVTTSGVATGEAADKSKITVMRSGCGDTAMALASGVTPENAHEYLTDLDCFLVATGINFEGDFYNIDPEKLQRLINTTKT</sequence>